<gene>
    <name evidence="6" type="ORF">MICPUCDRAFT_47106</name>
</gene>
<feature type="region of interest" description="Disordered" evidence="4">
    <location>
        <begin position="1173"/>
        <end position="1202"/>
    </location>
</feature>
<dbReference type="GO" id="GO:0005634">
    <property type="term" value="C:nucleus"/>
    <property type="evidence" value="ECO:0007669"/>
    <property type="project" value="UniProtKB-SubCell"/>
</dbReference>
<feature type="region of interest" description="Disordered" evidence="4">
    <location>
        <begin position="801"/>
        <end position="876"/>
    </location>
</feature>
<accession>C1MQX6</accession>
<feature type="region of interest" description="Disordered" evidence="4">
    <location>
        <begin position="311"/>
        <end position="348"/>
    </location>
</feature>
<dbReference type="InterPro" id="IPR028941">
    <property type="entry name" value="WHIM2_dom"/>
</dbReference>
<evidence type="ECO:0000256" key="4">
    <source>
        <dbReference type="SAM" id="MobiDB-lite"/>
    </source>
</evidence>
<dbReference type="STRING" id="564608.C1MQX6"/>
<feature type="region of interest" description="Disordered" evidence="4">
    <location>
        <begin position="521"/>
        <end position="555"/>
    </location>
</feature>
<dbReference type="RefSeq" id="XP_003058206.1">
    <property type="nucleotide sequence ID" value="XM_003058160.1"/>
</dbReference>
<evidence type="ECO:0000256" key="3">
    <source>
        <dbReference type="SAM" id="Coils"/>
    </source>
</evidence>
<feature type="compositionally biased region" description="Gly residues" evidence="4">
    <location>
        <begin position="314"/>
        <end position="343"/>
    </location>
</feature>
<dbReference type="Proteomes" id="UP000001876">
    <property type="component" value="Unassembled WGS sequence"/>
</dbReference>
<dbReference type="PANTHER" id="PTHR15546">
    <property type="entry name" value="BROMODOMAIN ADJACENT TO ZINC FINGER DOMAIN, 2A"/>
    <property type="match status" value="1"/>
</dbReference>
<feature type="compositionally biased region" description="Basic and acidic residues" evidence="4">
    <location>
        <begin position="29"/>
        <end position="59"/>
    </location>
</feature>
<evidence type="ECO:0000256" key="2">
    <source>
        <dbReference type="ARBA" id="ARBA00023242"/>
    </source>
</evidence>
<feature type="domain" description="WHIM2" evidence="5">
    <location>
        <begin position="974"/>
        <end position="1041"/>
    </location>
</feature>
<evidence type="ECO:0000313" key="6">
    <source>
        <dbReference type="EMBL" id="EEH58157.1"/>
    </source>
</evidence>
<feature type="region of interest" description="Disordered" evidence="4">
    <location>
        <begin position="1"/>
        <end position="91"/>
    </location>
</feature>
<feature type="coiled-coil region" evidence="3">
    <location>
        <begin position="256"/>
        <end position="290"/>
    </location>
</feature>
<dbReference type="eggNOG" id="ENOG502SGH2">
    <property type="taxonomic scope" value="Eukaryota"/>
</dbReference>
<feature type="compositionally biased region" description="Basic and acidic residues" evidence="4">
    <location>
        <begin position="842"/>
        <end position="853"/>
    </location>
</feature>
<keyword evidence="7" id="KW-1185">Reference proteome</keyword>
<reference evidence="6 7" key="1">
    <citation type="journal article" date="2009" name="Science">
        <title>Green evolution and dynamic adaptations revealed by genomes of the marine picoeukaryotes Micromonas.</title>
        <authorList>
            <person name="Worden A.Z."/>
            <person name="Lee J.H."/>
            <person name="Mock T."/>
            <person name="Rouze P."/>
            <person name="Simmons M.P."/>
            <person name="Aerts A.L."/>
            <person name="Allen A.E."/>
            <person name="Cuvelier M.L."/>
            <person name="Derelle E."/>
            <person name="Everett M.V."/>
            <person name="Foulon E."/>
            <person name="Grimwood J."/>
            <person name="Gundlach H."/>
            <person name="Henrissat B."/>
            <person name="Napoli C."/>
            <person name="McDonald S.M."/>
            <person name="Parker M.S."/>
            <person name="Rombauts S."/>
            <person name="Salamov A."/>
            <person name="Von Dassow P."/>
            <person name="Badger J.H."/>
            <person name="Coutinho P.M."/>
            <person name="Demir E."/>
            <person name="Dubchak I."/>
            <person name="Gentemann C."/>
            <person name="Eikrem W."/>
            <person name="Gready J.E."/>
            <person name="John U."/>
            <person name="Lanier W."/>
            <person name="Lindquist E.A."/>
            <person name="Lucas S."/>
            <person name="Mayer K.F."/>
            <person name="Moreau H."/>
            <person name="Not F."/>
            <person name="Otillar R."/>
            <person name="Panaud O."/>
            <person name="Pangilinan J."/>
            <person name="Paulsen I."/>
            <person name="Piegu B."/>
            <person name="Poliakov A."/>
            <person name="Robbens S."/>
            <person name="Schmutz J."/>
            <person name="Toulza E."/>
            <person name="Wyss T."/>
            <person name="Zelensky A."/>
            <person name="Zhou K."/>
            <person name="Armbrust E.V."/>
            <person name="Bhattacharya D."/>
            <person name="Goodenough U.W."/>
            <person name="Van de Peer Y."/>
            <person name="Grigoriev I.V."/>
        </authorList>
    </citation>
    <scope>NUCLEOTIDE SEQUENCE [LARGE SCALE GENOMIC DNA]</scope>
    <source>
        <strain evidence="6 7">CCMP1545</strain>
    </source>
</reference>
<dbReference type="Pfam" id="PF15613">
    <property type="entry name" value="WSD"/>
    <property type="match status" value="1"/>
</dbReference>
<name>C1MQX6_MICPC</name>
<keyword evidence="2" id="KW-0539">Nucleus</keyword>
<organism evidence="7">
    <name type="scientific">Micromonas pusilla (strain CCMP1545)</name>
    <name type="common">Picoplanktonic green alga</name>
    <dbReference type="NCBI Taxonomy" id="564608"/>
    <lineage>
        <taxon>Eukaryota</taxon>
        <taxon>Viridiplantae</taxon>
        <taxon>Chlorophyta</taxon>
        <taxon>Mamiellophyceae</taxon>
        <taxon>Mamiellales</taxon>
        <taxon>Mamiellaceae</taxon>
        <taxon>Micromonas</taxon>
    </lineage>
</organism>
<evidence type="ECO:0000313" key="7">
    <source>
        <dbReference type="Proteomes" id="UP000001876"/>
    </source>
</evidence>
<feature type="region of interest" description="Disordered" evidence="4">
    <location>
        <begin position="1051"/>
        <end position="1093"/>
    </location>
</feature>
<feature type="compositionally biased region" description="Acidic residues" evidence="4">
    <location>
        <begin position="810"/>
        <end position="841"/>
    </location>
</feature>
<feature type="region of interest" description="Disordered" evidence="4">
    <location>
        <begin position="910"/>
        <end position="936"/>
    </location>
</feature>
<comment type="subcellular location">
    <subcellularLocation>
        <location evidence="1">Nucleus</location>
    </subcellularLocation>
</comment>
<feature type="compositionally biased region" description="Acidic residues" evidence="4">
    <location>
        <begin position="1186"/>
        <end position="1202"/>
    </location>
</feature>
<dbReference type="KEGG" id="mpp:MICPUCDRAFT_47106"/>
<dbReference type="GeneID" id="9683270"/>
<feature type="region of interest" description="Disordered" evidence="4">
    <location>
        <begin position="186"/>
        <end position="209"/>
    </location>
</feature>
<proteinExistence type="predicted"/>
<dbReference type="EMBL" id="GG663738">
    <property type="protein sequence ID" value="EEH58157.1"/>
    <property type="molecule type" value="Genomic_DNA"/>
</dbReference>
<dbReference type="PANTHER" id="PTHR15546:SF2">
    <property type="entry name" value="DDT DOMAIN-CONTAINING PROTEIN DDB_G0282237"/>
    <property type="match status" value="1"/>
</dbReference>
<protein>
    <submittedName>
        <fullName evidence="6">Nucleosome positioning protein</fullName>
    </submittedName>
</protein>
<dbReference type="OMA" id="YWWGLAG"/>
<sequence>MDPMSNAPAGAPTSMDGWGSIVAAASPPAKRERDDDAADPNRDDARDGDDEARPEREASVRAPAADAPAAKKPKPDATDAPPDVPMDDDDEAGDVKLFAARLRPGTLKHTCFVLLQRALGEGLETNEILEKATAEDLYVGKNRNVLTTTLSHEPWFVHRPDDKTRWCLRSFVEGGPEAAAAATAAVAGSDPNAPKRKPPAPKPPKDPAEVEARAQAKVAAAAAKAKAVTEKAQLRSLELAEKAQLKAESQLALSLTKGTAEKIKRAQKAVEQEEAKLEKMRAARDAAEAKAVKAGVSPSDFEKMIAAEMKKASGKGGKGKGGGGGGGGTPTKGKPGPGQGGPGKSAAEILREPNAPTGELPPRLQVFNGDSSDRHALMKWKKEVEKFKDGVDRAKDAYVAKRRKALKAEAAKEGAATAKLVADAVKHFNAFNDAEAGLLRAKKILLETNERGVELEMILKERAELGKGAQTPESARRMAEIDIKLALIDGKKVTEFKAQGEKEIAKEKAKIERLAKMQAEKAERDRIKEEEKAQRAAAREAERLEREKKKEDERLAKERAMKYPIDDDLLRAEFEEEAAKKNVSVDELYPPLPTPKPVEHGVEMADEAALTDFLHVFGETLGAPLRGGDSHKDRVTVKKVKDLIVACGEDLESLYNVLLDGAMEIAVIGKGRNAAKWRRVLGDATWPEVVRRVLEKKHAGGHGVAALGKKAWANLSVHEHVLALRGLSDLALGSEAVRSIIDWRLEEAAKLRTARIEERNADAARRRAIENKAKEKRIAIREKAAAKRKAEREAKRLAREAALAAGKEVDPEEEEDEDEENNDDDDDGDVDMADADDDDVKQEEPEVKEEKPKPKLTFVIKKQEPRAPSPEPCFDLPKHLIEYEGHPDDRKALMAWRAEHNRVAEKLANDRREYEKRKRSELRKEQEKERMERQRIEDEEAAKIAEEEAKEKAKERELRKKETTRMAEDAAVAVRVHKLGVDRDHRSYWWGIGGSKAAVYVEDIQGHWFVLDTRDEIDDLVEALHSWGTKEKKLKAELARRSHTIAAEFRKQAREREDAEADSARRAASGYSQRERGKEVISPPPGRGPNASFDEAVPVATAKRTMEVLCGAAEEAAIAREPELETKLREDWRAFKTRVRTTYDKDLVAGLLLQLEENLYAIQKAEFMKKEEREAREEAKANGETYESESSDGEDFYDDDDEFWGNEEAHETNEDLIARTGLIYPIWRSKAERAKWREDAHEFQTGAAVAFAAAVLDDTAGAFLRAVVAAKTNP</sequence>
<dbReference type="OrthoDB" id="550647at2759"/>
<dbReference type="AlphaFoldDB" id="C1MQX6"/>
<dbReference type="InterPro" id="IPR053271">
    <property type="entry name" value="DDT_domain"/>
</dbReference>
<keyword evidence="3" id="KW-0175">Coiled coil</keyword>
<evidence type="ECO:0000256" key="1">
    <source>
        <dbReference type="ARBA" id="ARBA00004123"/>
    </source>
</evidence>
<evidence type="ECO:0000259" key="5">
    <source>
        <dbReference type="Pfam" id="PF15613"/>
    </source>
</evidence>
<feature type="compositionally biased region" description="Basic and acidic residues" evidence="4">
    <location>
        <begin position="1051"/>
        <end position="1065"/>
    </location>
</feature>